<evidence type="ECO:0000256" key="3">
    <source>
        <dbReference type="SAM" id="MobiDB-lite"/>
    </source>
</evidence>
<dbReference type="InterPro" id="IPR055170">
    <property type="entry name" value="GFO_IDH_MocA-like_dom"/>
</dbReference>
<evidence type="ECO:0000259" key="4">
    <source>
        <dbReference type="Pfam" id="PF01408"/>
    </source>
</evidence>
<organism evidence="6 7">
    <name type="scientific">Curtobacterium herbarum</name>
    <dbReference type="NCBI Taxonomy" id="150122"/>
    <lineage>
        <taxon>Bacteria</taxon>
        <taxon>Bacillati</taxon>
        <taxon>Actinomycetota</taxon>
        <taxon>Actinomycetes</taxon>
        <taxon>Micrococcales</taxon>
        <taxon>Microbacteriaceae</taxon>
        <taxon>Curtobacterium</taxon>
    </lineage>
</organism>
<dbReference type="Gene3D" id="3.40.50.720">
    <property type="entry name" value="NAD(P)-binding Rossmann-like Domain"/>
    <property type="match status" value="1"/>
</dbReference>
<evidence type="ECO:0000256" key="1">
    <source>
        <dbReference type="ARBA" id="ARBA00023002"/>
    </source>
</evidence>
<evidence type="ECO:0000313" key="7">
    <source>
        <dbReference type="Proteomes" id="UP001501742"/>
    </source>
</evidence>
<evidence type="ECO:0000313" key="6">
    <source>
        <dbReference type="EMBL" id="GAA1494549.1"/>
    </source>
</evidence>
<evidence type="ECO:0000256" key="2">
    <source>
        <dbReference type="ARBA" id="ARBA00023027"/>
    </source>
</evidence>
<dbReference type="Pfam" id="PF22725">
    <property type="entry name" value="GFO_IDH_MocA_C3"/>
    <property type="match status" value="1"/>
</dbReference>
<dbReference type="InterPro" id="IPR000683">
    <property type="entry name" value="Gfo/Idh/MocA-like_OxRdtase_N"/>
</dbReference>
<feature type="domain" description="Gfo/Idh/MocA-like oxidoreductase N-terminal" evidence="4">
    <location>
        <begin position="30"/>
        <end position="145"/>
    </location>
</feature>
<protein>
    <submittedName>
        <fullName evidence="6">Gfo/Idh/MocA family oxidoreductase</fullName>
    </submittedName>
</protein>
<keyword evidence="7" id="KW-1185">Reference proteome</keyword>
<reference evidence="6 7" key="1">
    <citation type="journal article" date="2019" name="Int. J. Syst. Evol. Microbiol.">
        <title>The Global Catalogue of Microorganisms (GCM) 10K type strain sequencing project: providing services to taxonomists for standard genome sequencing and annotation.</title>
        <authorList>
            <consortium name="The Broad Institute Genomics Platform"/>
            <consortium name="The Broad Institute Genome Sequencing Center for Infectious Disease"/>
            <person name="Wu L."/>
            <person name="Ma J."/>
        </authorList>
    </citation>
    <scope>NUCLEOTIDE SEQUENCE [LARGE SCALE GENOMIC DNA]</scope>
    <source>
        <strain evidence="6 7">JCM 12140</strain>
    </source>
</reference>
<comment type="caution">
    <text evidence="6">The sequence shown here is derived from an EMBL/GenBank/DDBJ whole genome shotgun (WGS) entry which is preliminary data.</text>
</comment>
<accession>A0ABN1ZFP0</accession>
<feature type="domain" description="GFO/IDH/MocA-like oxidoreductase" evidence="5">
    <location>
        <begin position="155"/>
        <end position="306"/>
    </location>
</feature>
<dbReference type="InterPro" id="IPR050463">
    <property type="entry name" value="Gfo/Idh/MocA_oxidrdct_glycsds"/>
</dbReference>
<dbReference type="EMBL" id="BAAAJX010000016">
    <property type="protein sequence ID" value="GAA1494549.1"/>
    <property type="molecule type" value="Genomic_DNA"/>
</dbReference>
<name>A0ABN1ZFP0_9MICO</name>
<keyword evidence="1" id="KW-0560">Oxidoreductase</keyword>
<dbReference type="SUPFAM" id="SSF51735">
    <property type="entry name" value="NAD(P)-binding Rossmann-fold domains"/>
    <property type="match status" value="1"/>
</dbReference>
<gene>
    <name evidence="6" type="ORF">GCM10009627_28950</name>
</gene>
<feature type="region of interest" description="Disordered" evidence="3">
    <location>
        <begin position="236"/>
        <end position="261"/>
    </location>
</feature>
<feature type="region of interest" description="Disordered" evidence="3">
    <location>
        <begin position="1"/>
        <end position="27"/>
    </location>
</feature>
<dbReference type="SUPFAM" id="SSF55347">
    <property type="entry name" value="Glyceraldehyde-3-phosphate dehydrogenase-like, C-terminal domain"/>
    <property type="match status" value="1"/>
</dbReference>
<dbReference type="Pfam" id="PF01408">
    <property type="entry name" value="GFO_IDH_MocA"/>
    <property type="match status" value="1"/>
</dbReference>
<dbReference type="Gene3D" id="3.30.360.10">
    <property type="entry name" value="Dihydrodipicolinate Reductase, domain 2"/>
    <property type="match status" value="1"/>
</dbReference>
<proteinExistence type="predicted"/>
<sequence>MTTEGNVHAPGVGQQLAGPPRATTPQGGRLRVAVVGTGMIAAVHVRAARAAGADVVGVLGRNRERSEQVAQQLGLEHGYADLDAVIADRPDVVHICTPNDQHHPQALAVIRAGINVVCEKPLAVSAEQADELERAAAEAGVVASVPFVYRYHPMVREIRSRIADGQLGRLLAVHGHYLQDWMLDSDASSWRVDSGAGGQSRAFADIGSHWCDLVEFVTGEQFDSVSAVTDIVHPTRPAASGPSFSGTPDPDPIADAGERAEVTTEDTAVATFRTGSGRIGNVVISQVSAGRKNRLWFEVDGMLGSAAFDQEQPESAWFGNETGAQIVVRDPSQGSPDQRRLAVVPSGHPQGYVDAFAAFVADTYTAVTTGTAPEGLPTFADGARSARIIDTVVASAGDRAWREIR</sequence>
<keyword evidence="2" id="KW-0520">NAD</keyword>
<evidence type="ECO:0000259" key="5">
    <source>
        <dbReference type="Pfam" id="PF22725"/>
    </source>
</evidence>
<dbReference type="RefSeq" id="WP_204607136.1">
    <property type="nucleotide sequence ID" value="NZ_BAAAJX010000016.1"/>
</dbReference>
<dbReference type="PANTHER" id="PTHR43818">
    <property type="entry name" value="BCDNA.GH03377"/>
    <property type="match status" value="1"/>
</dbReference>
<dbReference type="Proteomes" id="UP001501742">
    <property type="component" value="Unassembled WGS sequence"/>
</dbReference>
<dbReference type="PANTHER" id="PTHR43818:SF11">
    <property type="entry name" value="BCDNA.GH03377"/>
    <property type="match status" value="1"/>
</dbReference>
<dbReference type="InterPro" id="IPR036291">
    <property type="entry name" value="NAD(P)-bd_dom_sf"/>
</dbReference>